<evidence type="ECO:0008006" key="6">
    <source>
        <dbReference type="Google" id="ProtNLM"/>
    </source>
</evidence>
<keyword evidence="1" id="KW-0378">Hydrolase</keyword>
<dbReference type="InterPro" id="IPR027417">
    <property type="entry name" value="P-loop_NTPase"/>
</dbReference>
<accession>A0A8J2XHU0</accession>
<name>A0A8J2XHU0_9MICO</name>
<dbReference type="SMART" id="SM00490">
    <property type="entry name" value="HELICc"/>
    <property type="match status" value="1"/>
</dbReference>
<dbReference type="InterPro" id="IPR000330">
    <property type="entry name" value="SNF2_N"/>
</dbReference>
<evidence type="ECO:0000256" key="1">
    <source>
        <dbReference type="ARBA" id="ARBA00022801"/>
    </source>
</evidence>
<dbReference type="PANTHER" id="PTHR45629:SF7">
    <property type="entry name" value="DNA EXCISION REPAIR PROTEIN ERCC-6-RELATED"/>
    <property type="match status" value="1"/>
</dbReference>
<dbReference type="Proteomes" id="UP000616114">
    <property type="component" value="Unassembled WGS sequence"/>
</dbReference>
<reference evidence="4" key="2">
    <citation type="submission" date="2020-09" db="EMBL/GenBank/DDBJ databases">
        <authorList>
            <person name="Sun Q."/>
            <person name="Zhou Y."/>
        </authorList>
    </citation>
    <scope>NUCLEOTIDE SEQUENCE</scope>
    <source>
        <strain evidence="4">CGMCC 1.12785</strain>
    </source>
</reference>
<dbReference type="InterPro" id="IPR038718">
    <property type="entry name" value="SNF2-like_sf"/>
</dbReference>
<dbReference type="Pfam" id="PF00176">
    <property type="entry name" value="SNF2-rel_dom"/>
    <property type="match status" value="1"/>
</dbReference>
<dbReference type="PROSITE" id="PS51194">
    <property type="entry name" value="HELICASE_CTER"/>
    <property type="match status" value="1"/>
</dbReference>
<dbReference type="InterPro" id="IPR014001">
    <property type="entry name" value="Helicase_ATP-bd"/>
</dbReference>
<dbReference type="GO" id="GO:0016787">
    <property type="term" value="F:hydrolase activity"/>
    <property type="evidence" value="ECO:0007669"/>
    <property type="project" value="UniProtKB-KW"/>
</dbReference>
<dbReference type="RefSeq" id="WP_188550619.1">
    <property type="nucleotide sequence ID" value="NZ_BMFY01000007.1"/>
</dbReference>
<reference evidence="4" key="1">
    <citation type="journal article" date="2014" name="Int. J. Syst. Evol. Microbiol.">
        <title>Complete genome sequence of Corynebacterium casei LMG S-19264T (=DSM 44701T), isolated from a smear-ripened cheese.</title>
        <authorList>
            <consortium name="US DOE Joint Genome Institute (JGI-PGF)"/>
            <person name="Walter F."/>
            <person name="Albersmeier A."/>
            <person name="Kalinowski J."/>
            <person name="Ruckert C."/>
        </authorList>
    </citation>
    <scope>NUCLEOTIDE SEQUENCE</scope>
    <source>
        <strain evidence="4">CGMCC 1.12785</strain>
    </source>
</reference>
<protein>
    <recommendedName>
        <fullName evidence="6">Helicase-like protein</fullName>
    </recommendedName>
</protein>
<dbReference type="Pfam" id="PF00271">
    <property type="entry name" value="Helicase_C"/>
    <property type="match status" value="1"/>
</dbReference>
<sequence>MTADSQLTYLPERASWFLWTPDPATLDSGVPADTTATMRLAIPDGDKIVARDVSGQEMSLHEGWRWLRDREPAQTDSDSLRAWTHLARDPDADTALLPVAAHCAVAVDGAHIHTAGATTLHLHSALRLTDTLVGAGLAARLRGYQLAGVQWLTGHEGGAVLADDMGLGKTIQTLALMLGKSEEAHLVICPTSVSTNWEREITRHAPGLRIVGDRCEPGSGTVTVTTYARLRRDPARFTECSWGVVAFDEAQQIKNPRTLAYRTATAIRADYRLAITGTPVENELGDLWALGDLVRPGFLGTRSRFRDRYVIPIQRRGSTTAAERLATHTRDLVLRRTKAEVAPELPARQVIDIACTITDEQRRLYDRALAESFDTGLGFGATRRTNVLALLTRLKQVCNHPAQVLGQDGPLAKRSGKFDRVSDMLDETLTTGTGCLVFTQYTAMGRLLAGDLAERHGITVPFLHGGLRPTSRDRIVSDFQDGTGPSILVLSLRAAGFGLNLTRATTVIHYDRWWNPAVEDQASDRAHRIGQDQPVTVYTLRAAGTVEDHIATMQARKRGLADAALTGSDADLLTLGDDELYEVLRLNLGATP</sequence>
<feature type="domain" description="Helicase C-terminal" evidence="3">
    <location>
        <begin position="420"/>
        <end position="581"/>
    </location>
</feature>
<dbReference type="PROSITE" id="PS51192">
    <property type="entry name" value="HELICASE_ATP_BIND_1"/>
    <property type="match status" value="1"/>
</dbReference>
<comment type="caution">
    <text evidence="4">The sequence shown here is derived from an EMBL/GenBank/DDBJ whole genome shotgun (WGS) entry which is preliminary data.</text>
</comment>
<gene>
    <name evidence="4" type="ORF">GCM10011333_18340</name>
</gene>
<dbReference type="SUPFAM" id="SSF52540">
    <property type="entry name" value="P-loop containing nucleoside triphosphate hydrolases"/>
    <property type="match status" value="2"/>
</dbReference>
<dbReference type="InterPro" id="IPR049730">
    <property type="entry name" value="SNF2/RAD54-like_C"/>
</dbReference>
<dbReference type="AlphaFoldDB" id="A0A8J2XHU0"/>
<evidence type="ECO:0000259" key="3">
    <source>
        <dbReference type="PROSITE" id="PS51194"/>
    </source>
</evidence>
<organism evidence="4 5">
    <name type="scientific">Sediminivirga luteola</name>
    <dbReference type="NCBI Taxonomy" id="1774748"/>
    <lineage>
        <taxon>Bacteria</taxon>
        <taxon>Bacillati</taxon>
        <taxon>Actinomycetota</taxon>
        <taxon>Actinomycetes</taxon>
        <taxon>Micrococcales</taxon>
        <taxon>Brevibacteriaceae</taxon>
        <taxon>Sediminivirga</taxon>
    </lineage>
</organism>
<dbReference type="Gene3D" id="3.40.50.10810">
    <property type="entry name" value="Tandem AAA-ATPase domain"/>
    <property type="match status" value="1"/>
</dbReference>
<dbReference type="InterPro" id="IPR050496">
    <property type="entry name" value="SNF2_RAD54_helicase_repair"/>
</dbReference>
<dbReference type="EMBL" id="BMFY01000007">
    <property type="protein sequence ID" value="GGA15691.1"/>
    <property type="molecule type" value="Genomic_DNA"/>
</dbReference>
<keyword evidence="5" id="KW-1185">Reference proteome</keyword>
<dbReference type="Gene3D" id="3.40.50.300">
    <property type="entry name" value="P-loop containing nucleotide triphosphate hydrolases"/>
    <property type="match status" value="1"/>
</dbReference>
<dbReference type="PANTHER" id="PTHR45629">
    <property type="entry name" value="SNF2/RAD54 FAMILY MEMBER"/>
    <property type="match status" value="1"/>
</dbReference>
<dbReference type="GO" id="GO:0015616">
    <property type="term" value="F:DNA translocase activity"/>
    <property type="evidence" value="ECO:0007669"/>
    <property type="project" value="TreeGrafter"/>
</dbReference>
<dbReference type="SMART" id="SM00487">
    <property type="entry name" value="DEXDc"/>
    <property type="match status" value="1"/>
</dbReference>
<evidence type="ECO:0000313" key="5">
    <source>
        <dbReference type="Proteomes" id="UP000616114"/>
    </source>
</evidence>
<evidence type="ECO:0000313" key="4">
    <source>
        <dbReference type="EMBL" id="GGA15691.1"/>
    </source>
</evidence>
<dbReference type="InterPro" id="IPR001650">
    <property type="entry name" value="Helicase_C-like"/>
</dbReference>
<dbReference type="GO" id="GO:0005524">
    <property type="term" value="F:ATP binding"/>
    <property type="evidence" value="ECO:0007669"/>
    <property type="project" value="InterPro"/>
</dbReference>
<proteinExistence type="predicted"/>
<dbReference type="CDD" id="cd18793">
    <property type="entry name" value="SF2_C_SNF"/>
    <property type="match status" value="1"/>
</dbReference>
<feature type="domain" description="Helicase ATP-binding" evidence="2">
    <location>
        <begin position="160"/>
        <end position="297"/>
    </location>
</feature>
<evidence type="ECO:0000259" key="2">
    <source>
        <dbReference type="PROSITE" id="PS51192"/>
    </source>
</evidence>